<evidence type="ECO:0000313" key="2">
    <source>
        <dbReference type="Proteomes" id="UP000298652"/>
    </source>
</evidence>
<gene>
    <name evidence="1" type="ORF">SEVIR_1G007600v2</name>
</gene>
<keyword evidence="2" id="KW-1185">Reference proteome</keyword>
<organism evidence="1 2">
    <name type="scientific">Setaria viridis</name>
    <name type="common">Green bristlegrass</name>
    <name type="synonym">Setaria italica subsp. viridis</name>
    <dbReference type="NCBI Taxonomy" id="4556"/>
    <lineage>
        <taxon>Eukaryota</taxon>
        <taxon>Viridiplantae</taxon>
        <taxon>Streptophyta</taxon>
        <taxon>Embryophyta</taxon>
        <taxon>Tracheophyta</taxon>
        <taxon>Spermatophyta</taxon>
        <taxon>Magnoliopsida</taxon>
        <taxon>Liliopsida</taxon>
        <taxon>Poales</taxon>
        <taxon>Poaceae</taxon>
        <taxon>PACMAD clade</taxon>
        <taxon>Panicoideae</taxon>
        <taxon>Panicodae</taxon>
        <taxon>Paniceae</taxon>
        <taxon>Cenchrinae</taxon>
        <taxon>Setaria</taxon>
    </lineage>
</organism>
<name>A0A4U6W4Z7_SETVI</name>
<accession>A0A4U6W4Z7</accession>
<protein>
    <submittedName>
        <fullName evidence="1">Uncharacterized protein</fullName>
    </submittedName>
</protein>
<evidence type="ECO:0000313" key="1">
    <source>
        <dbReference type="EMBL" id="TKW36825.1"/>
    </source>
</evidence>
<dbReference type="EMBL" id="CM016552">
    <property type="protein sequence ID" value="TKW36825.1"/>
    <property type="molecule type" value="Genomic_DNA"/>
</dbReference>
<dbReference type="Proteomes" id="UP000298652">
    <property type="component" value="Chromosome 1"/>
</dbReference>
<proteinExistence type="predicted"/>
<dbReference type="Gramene" id="TKW36825">
    <property type="protein sequence ID" value="TKW36825"/>
    <property type="gene ID" value="SEVIR_1G007600v2"/>
</dbReference>
<sequence length="83" mass="9140">MREAMTARRAYRPSLTTMPSEWRESTTHRGESFAATPLAAPYSTVILLQAVKVDTSAQASPMLAGCHVQAWVRRSVIPTPEPN</sequence>
<reference evidence="1" key="1">
    <citation type="submission" date="2019-03" db="EMBL/GenBank/DDBJ databases">
        <title>WGS assembly of Setaria viridis.</title>
        <authorList>
            <person name="Huang P."/>
            <person name="Jenkins J."/>
            <person name="Grimwood J."/>
            <person name="Barry K."/>
            <person name="Healey A."/>
            <person name="Mamidi S."/>
            <person name="Sreedasyam A."/>
            <person name="Shu S."/>
            <person name="Feldman M."/>
            <person name="Wu J."/>
            <person name="Yu Y."/>
            <person name="Chen C."/>
            <person name="Johnson J."/>
            <person name="Rokhsar D."/>
            <person name="Baxter I."/>
            <person name="Schmutz J."/>
            <person name="Brutnell T."/>
            <person name="Kellogg E."/>
        </authorList>
    </citation>
    <scope>NUCLEOTIDE SEQUENCE [LARGE SCALE GENOMIC DNA]</scope>
</reference>
<dbReference type="AlphaFoldDB" id="A0A4U6W4Z7"/>